<proteinExistence type="predicted"/>
<dbReference type="InterPro" id="IPR026816">
    <property type="entry name" value="Flavodoxin_dom"/>
</dbReference>
<keyword evidence="4" id="KW-0175">Coiled coil</keyword>
<dbReference type="PROSITE" id="PS00198">
    <property type="entry name" value="4FE4S_FER_1"/>
    <property type="match status" value="2"/>
</dbReference>
<dbReference type="Proteomes" id="UP000245870">
    <property type="component" value="Unassembled WGS sequence"/>
</dbReference>
<dbReference type="Pfam" id="PF12724">
    <property type="entry name" value="Flavodoxin_5"/>
    <property type="match status" value="1"/>
</dbReference>
<keyword evidence="7" id="KW-1185">Reference proteome</keyword>
<keyword evidence="1" id="KW-0479">Metal-binding</keyword>
<dbReference type="GO" id="GO:0046872">
    <property type="term" value="F:metal ion binding"/>
    <property type="evidence" value="ECO:0007669"/>
    <property type="project" value="UniProtKB-KW"/>
</dbReference>
<evidence type="ECO:0000313" key="6">
    <source>
        <dbReference type="EMBL" id="PVX53349.1"/>
    </source>
</evidence>
<dbReference type="Gene3D" id="3.30.70.20">
    <property type="match status" value="1"/>
</dbReference>
<dbReference type="Gene3D" id="3.40.50.360">
    <property type="match status" value="1"/>
</dbReference>
<accession>A0A2U0U6T0</accession>
<keyword evidence="2" id="KW-0408">Iron</keyword>
<dbReference type="InterPro" id="IPR017896">
    <property type="entry name" value="4Fe4S_Fe-S-bd"/>
</dbReference>
<dbReference type="RefSeq" id="WP_116616734.1">
    <property type="nucleotide sequence ID" value="NZ_QENY01000013.1"/>
</dbReference>
<protein>
    <submittedName>
        <fullName evidence="6">NAD-dependent dihydropyrimidine dehydrogenase PreA subunit</fullName>
    </submittedName>
</protein>
<evidence type="ECO:0000256" key="1">
    <source>
        <dbReference type="ARBA" id="ARBA00022723"/>
    </source>
</evidence>
<evidence type="ECO:0000256" key="4">
    <source>
        <dbReference type="SAM" id="Coils"/>
    </source>
</evidence>
<evidence type="ECO:0000313" key="7">
    <source>
        <dbReference type="Proteomes" id="UP000245870"/>
    </source>
</evidence>
<dbReference type="InterPro" id="IPR029039">
    <property type="entry name" value="Flavoprotein-like_sf"/>
</dbReference>
<feature type="domain" description="4Fe-4S ferredoxin-type" evidence="5">
    <location>
        <begin position="185"/>
        <end position="214"/>
    </location>
</feature>
<feature type="domain" description="4Fe-4S ferredoxin-type" evidence="5">
    <location>
        <begin position="216"/>
        <end position="245"/>
    </location>
</feature>
<dbReference type="Pfam" id="PF13237">
    <property type="entry name" value="Fer4_10"/>
    <property type="match status" value="1"/>
</dbReference>
<evidence type="ECO:0000259" key="5">
    <source>
        <dbReference type="PROSITE" id="PS51379"/>
    </source>
</evidence>
<evidence type="ECO:0000256" key="2">
    <source>
        <dbReference type="ARBA" id="ARBA00023004"/>
    </source>
</evidence>
<reference evidence="6 7" key="1">
    <citation type="submission" date="2018-05" db="EMBL/GenBank/DDBJ databases">
        <title>Genomic Encyclopedia of Type Strains, Phase IV (KMG-IV): sequencing the most valuable type-strain genomes for metagenomic binning, comparative biology and taxonomic classification.</title>
        <authorList>
            <person name="Goeker M."/>
        </authorList>
    </citation>
    <scope>NUCLEOTIDE SEQUENCE [LARGE SCALE GENOMIC DNA]</scope>
    <source>
        <strain evidence="6 7">DSM 100333</strain>
    </source>
</reference>
<keyword evidence="3" id="KW-0411">Iron-sulfur</keyword>
<feature type="coiled-coil region" evidence="4">
    <location>
        <begin position="126"/>
        <end position="156"/>
    </location>
</feature>
<sequence>MIFYFSGTGNTLWAAKRLAEATNEQLVFIADHLDNAHAYQLKSGERVGFCFPVHGWRPPKIVRQFIGNITLKADGHYVYALCTAGNTIGETIDILTQDLEKRGLTLSAAFSIVMPETYVGVPFMDVDNAKDERRKLEAADRQLDTATRAIVNRQENKQPLHIGRWPKINSRLIGGVFVKYLVTDKPFHVVQDRCLKCGTCAKVCPVNDIAAEPSHTPTWLHNGMCLTCFTCYHHCPTHAIEFGRQTRRKGQYFFNHQRHEENDMA</sequence>
<comment type="caution">
    <text evidence="6">The sequence shown here is derived from an EMBL/GenBank/DDBJ whole genome shotgun (WGS) entry which is preliminary data.</text>
</comment>
<gene>
    <name evidence="6" type="ORF">C7379_11311</name>
</gene>
<dbReference type="OrthoDB" id="9813995at2"/>
<organism evidence="6 7">
    <name type="scientific">Hallella colorans</name>
    <dbReference type="NCBI Taxonomy" id="1703337"/>
    <lineage>
        <taxon>Bacteria</taxon>
        <taxon>Pseudomonadati</taxon>
        <taxon>Bacteroidota</taxon>
        <taxon>Bacteroidia</taxon>
        <taxon>Bacteroidales</taxon>
        <taxon>Prevotellaceae</taxon>
        <taxon>Hallella</taxon>
    </lineage>
</organism>
<dbReference type="EMBL" id="QENY01000013">
    <property type="protein sequence ID" value="PVX53349.1"/>
    <property type="molecule type" value="Genomic_DNA"/>
</dbReference>
<dbReference type="SUPFAM" id="SSF54862">
    <property type="entry name" value="4Fe-4S ferredoxins"/>
    <property type="match status" value="1"/>
</dbReference>
<dbReference type="NCBIfam" id="NF038196">
    <property type="entry name" value="ferrodoxin_EFR1"/>
    <property type="match status" value="1"/>
</dbReference>
<dbReference type="SUPFAM" id="SSF52218">
    <property type="entry name" value="Flavoproteins"/>
    <property type="match status" value="1"/>
</dbReference>
<dbReference type="GO" id="GO:0051536">
    <property type="term" value="F:iron-sulfur cluster binding"/>
    <property type="evidence" value="ECO:0007669"/>
    <property type="project" value="UniProtKB-KW"/>
</dbReference>
<dbReference type="AlphaFoldDB" id="A0A2U0U6T0"/>
<dbReference type="InterPro" id="IPR047964">
    <property type="entry name" value="EFR1-like"/>
</dbReference>
<dbReference type="InterPro" id="IPR017900">
    <property type="entry name" value="4Fe4S_Fe_S_CS"/>
</dbReference>
<dbReference type="PROSITE" id="PS51379">
    <property type="entry name" value="4FE4S_FER_2"/>
    <property type="match status" value="2"/>
</dbReference>
<evidence type="ECO:0000256" key="3">
    <source>
        <dbReference type="ARBA" id="ARBA00023014"/>
    </source>
</evidence>
<name>A0A2U0U6T0_9BACT</name>